<dbReference type="Proteomes" id="UP001144323">
    <property type="component" value="Unassembled WGS sequence"/>
</dbReference>
<sequence length="240" mass="26069">MTSVSSPAALSTIGKDRIFYTAMAAAMAVTVFVGFAPTFFLKLFTASPPLSPLLHVHGAAFAAWYALFFTQTRLIATDRPDLHRRLGLAGFGLAIAMVVLGVAAAVMAIRNNHTPPGLDPRSFLVLPFFGITVFAVLTAAGFVMRKRRETHKRLMLLASIAMLDAAIARIPGVFAVGGPLASFGLQDLFVIACIAYDFSTRRRVHPAYLFGGLFILAMQPLRIIVSQQPWWLAFGDWLKG</sequence>
<dbReference type="RefSeq" id="WP_281804187.1">
    <property type="nucleotide sequence ID" value="NZ_BSEC01000001.1"/>
</dbReference>
<keyword evidence="3" id="KW-1185">Reference proteome</keyword>
<comment type="caution">
    <text evidence="2">The sequence shown here is derived from an EMBL/GenBank/DDBJ whole genome shotgun (WGS) entry which is preliminary data.</text>
</comment>
<keyword evidence="1" id="KW-0812">Transmembrane</keyword>
<accession>A0A9W6GW80</accession>
<feature type="transmembrane region" description="Helical" evidence="1">
    <location>
        <begin position="206"/>
        <end position="225"/>
    </location>
</feature>
<feature type="transmembrane region" description="Helical" evidence="1">
    <location>
        <begin position="18"/>
        <end position="41"/>
    </location>
</feature>
<evidence type="ECO:0000313" key="3">
    <source>
        <dbReference type="Proteomes" id="UP001144323"/>
    </source>
</evidence>
<dbReference type="EMBL" id="BSEC01000001">
    <property type="protein sequence ID" value="GLI94172.1"/>
    <property type="molecule type" value="Genomic_DNA"/>
</dbReference>
<gene>
    <name evidence="2" type="ORF">LMG27198_31640</name>
</gene>
<feature type="transmembrane region" description="Helical" evidence="1">
    <location>
        <begin position="88"/>
        <end position="109"/>
    </location>
</feature>
<reference evidence="2" key="1">
    <citation type="journal article" date="2023" name="Int. J. Syst. Evol. Microbiol.">
        <title>Methylocystis iwaonis sp. nov., a type II methane-oxidizing bacterium from surface soil of a rice paddy field in Japan, and emended description of the genus Methylocystis (ex Whittenbury et al. 1970) Bowman et al. 1993.</title>
        <authorList>
            <person name="Kaise H."/>
            <person name="Sawadogo J.B."/>
            <person name="Alam M.S."/>
            <person name="Ueno C."/>
            <person name="Dianou D."/>
            <person name="Shinjo R."/>
            <person name="Asakawa S."/>
        </authorList>
    </citation>
    <scope>NUCLEOTIDE SEQUENCE</scope>
    <source>
        <strain evidence="2">LMG27198</strain>
    </source>
</reference>
<feature type="transmembrane region" description="Helical" evidence="1">
    <location>
        <begin position="121"/>
        <end position="142"/>
    </location>
</feature>
<proteinExistence type="predicted"/>
<feature type="transmembrane region" description="Helical" evidence="1">
    <location>
        <begin position="53"/>
        <end position="76"/>
    </location>
</feature>
<dbReference type="AlphaFoldDB" id="A0A9W6GW80"/>
<evidence type="ECO:0000256" key="1">
    <source>
        <dbReference type="SAM" id="Phobius"/>
    </source>
</evidence>
<keyword evidence="1" id="KW-1133">Transmembrane helix</keyword>
<evidence type="ECO:0000313" key="2">
    <source>
        <dbReference type="EMBL" id="GLI94172.1"/>
    </source>
</evidence>
<name>A0A9W6GW80_9HYPH</name>
<protein>
    <submittedName>
        <fullName evidence="2">Uncharacterized protein</fullName>
    </submittedName>
</protein>
<organism evidence="2 3">
    <name type="scientific">Methylocystis echinoides</name>
    <dbReference type="NCBI Taxonomy" id="29468"/>
    <lineage>
        <taxon>Bacteria</taxon>
        <taxon>Pseudomonadati</taxon>
        <taxon>Pseudomonadota</taxon>
        <taxon>Alphaproteobacteria</taxon>
        <taxon>Hyphomicrobiales</taxon>
        <taxon>Methylocystaceae</taxon>
        <taxon>Methylocystis</taxon>
    </lineage>
</organism>
<keyword evidence="1" id="KW-0472">Membrane</keyword>